<organism evidence="1 2">
    <name type="scientific">Caproicibacterium amylolyticum</name>
    <dbReference type="NCBI Taxonomy" id="2766537"/>
    <lineage>
        <taxon>Bacteria</taxon>
        <taxon>Bacillati</taxon>
        <taxon>Bacillota</taxon>
        <taxon>Clostridia</taxon>
        <taxon>Eubacteriales</taxon>
        <taxon>Oscillospiraceae</taxon>
        <taxon>Caproicibacterium</taxon>
    </lineage>
</organism>
<evidence type="ECO:0000313" key="2">
    <source>
        <dbReference type="Proteomes" id="UP000516046"/>
    </source>
</evidence>
<gene>
    <name evidence="1" type="ORF">H6X83_05965</name>
</gene>
<dbReference type="EMBL" id="CP060696">
    <property type="protein sequence ID" value="QNO19148.1"/>
    <property type="molecule type" value="Genomic_DNA"/>
</dbReference>
<name>A0A7G9WKD6_9FIRM</name>
<reference evidence="1 2" key="1">
    <citation type="submission" date="2020-08" db="EMBL/GenBank/DDBJ databases">
        <authorList>
            <person name="Ren C."/>
            <person name="Gu Y."/>
            <person name="Xu Y."/>
        </authorList>
    </citation>
    <scope>NUCLEOTIDE SEQUENCE [LARGE SCALE GENOMIC DNA]</scope>
    <source>
        <strain evidence="1 2">LBM18003</strain>
    </source>
</reference>
<proteinExistence type="predicted"/>
<keyword evidence="2" id="KW-1185">Reference proteome</keyword>
<evidence type="ECO:0000313" key="1">
    <source>
        <dbReference type="EMBL" id="QNO19148.1"/>
    </source>
</evidence>
<dbReference type="KEGG" id="caml:H6X83_05965"/>
<sequence>MSEKFTKLTLIKEVAIFCGASVVKCLSGVACDMLNILQGIAESNGEAADELAAWTGEAVLN</sequence>
<dbReference type="AlphaFoldDB" id="A0A7G9WKD6"/>
<accession>A0A7G9WKD6</accession>
<dbReference type="RefSeq" id="WP_212508217.1">
    <property type="nucleotide sequence ID" value="NZ_CP060696.1"/>
</dbReference>
<protein>
    <submittedName>
        <fullName evidence="1">Uncharacterized protein</fullName>
    </submittedName>
</protein>
<dbReference type="Proteomes" id="UP000516046">
    <property type="component" value="Chromosome"/>
</dbReference>